<accession>A0A1Z5JRV5</accession>
<dbReference type="InParanoid" id="A0A1Z5JRV5"/>
<dbReference type="Gene3D" id="1.10.510.10">
    <property type="entry name" value="Transferase(Phosphotransferase) domain 1"/>
    <property type="match status" value="1"/>
</dbReference>
<dbReference type="PANTHER" id="PTHR24056:SF254">
    <property type="entry name" value="CYCLIN-DEPENDENT KINASE 2"/>
    <property type="match status" value="1"/>
</dbReference>
<dbReference type="InterPro" id="IPR000719">
    <property type="entry name" value="Prot_kinase_dom"/>
</dbReference>
<evidence type="ECO:0000256" key="1">
    <source>
        <dbReference type="ARBA" id="ARBA00006485"/>
    </source>
</evidence>
<dbReference type="InterPro" id="IPR017441">
    <property type="entry name" value="Protein_kinase_ATP_BS"/>
</dbReference>
<dbReference type="PROSITE" id="PS50011">
    <property type="entry name" value="PROTEIN_KINASE_DOM"/>
    <property type="match status" value="1"/>
</dbReference>
<evidence type="ECO:0000259" key="16">
    <source>
        <dbReference type="PROSITE" id="PS50011"/>
    </source>
</evidence>
<organism evidence="17 18">
    <name type="scientific">Fistulifera solaris</name>
    <name type="common">Oleaginous diatom</name>
    <dbReference type="NCBI Taxonomy" id="1519565"/>
    <lineage>
        <taxon>Eukaryota</taxon>
        <taxon>Sar</taxon>
        <taxon>Stramenopiles</taxon>
        <taxon>Ochrophyta</taxon>
        <taxon>Bacillariophyta</taxon>
        <taxon>Bacillariophyceae</taxon>
        <taxon>Bacillariophycidae</taxon>
        <taxon>Naviculales</taxon>
        <taxon>Naviculaceae</taxon>
        <taxon>Fistulifera</taxon>
    </lineage>
</organism>
<dbReference type="InterPro" id="IPR050108">
    <property type="entry name" value="CDK"/>
</dbReference>
<dbReference type="GO" id="GO:0030332">
    <property type="term" value="F:cyclin binding"/>
    <property type="evidence" value="ECO:0007669"/>
    <property type="project" value="TreeGrafter"/>
</dbReference>
<dbReference type="SMART" id="SM00220">
    <property type="entry name" value="S_TKc"/>
    <property type="match status" value="1"/>
</dbReference>
<dbReference type="GO" id="GO:0000082">
    <property type="term" value="P:G1/S transition of mitotic cell cycle"/>
    <property type="evidence" value="ECO:0007669"/>
    <property type="project" value="TreeGrafter"/>
</dbReference>
<dbReference type="SUPFAM" id="SSF56112">
    <property type="entry name" value="Protein kinase-like (PK-like)"/>
    <property type="match status" value="1"/>
</dbReference>
<keyword evidence="4 17" id="KW-0808">Transferase</keyword>
<dbReference type="GO" id="GO:0010468">
    <property type="term" value="P:regulation of gene expression"/>
    <property type="evidence" value="ECO:0007669"/>
    <property type="project" value="TreeGrafter"/>
</dbReference>
<reference evidence="17 18" key="1">
    <citation type="journal article" date="2015" name="Plant Cell">
        <title>Oil accumulation by the oleaginous diatom Fistulifera solaris as revealed by the genome and transcriptome.</title>
        <authorList>
            <person name="Tanaka T."/>
            <person name="Maeda Y."/>
            <person name="Veluchamy A."/>
            <person name="Tanaka M."/>
            <person name="Abida H."/>
            <person name="Marechal E."/>
            <person name="Bowler C."/>
            <person name="Muto M."/>
            <person name="Sunaga Y."/>
            <person name="Tanaka M."/>
            <person name="Yoshino T."/>
            <person name="Taniguchi T."/>
            <person name="Fukuda Y."/>
            <person name="Nemoto M."/>
            <person name="Matsumoto M."/>
            <person name="Wong P.S."/>
            <person name="Aburatani S."/>
            <person name="Fujibuchi W."/>
        </authorList>
    </citation>
    <scope>NUCLEOTIDE SEQUENCE [LARGE SCALE GENOMIC DNA]</scope>
    <source>
        <strain evidence="17 18">JPCC DA0580</strain>
    </source>
</reference>
<dbReference type="InterPro" id="IPR008271">
    <property type="entry name" value="Ser/Thr_kinase_AS"/>
</dbReference>
<comment type="catalytic activity">
    <reaction evidence="12">
        <text>L-threonyl-[protein] + ATP = O-phospho-L-threonyl-[protein] + ADP + H(+)</text>
        <dbReference type="Rhea" id="RHEA:46608"/>
        <dbReference type="Rhea" id="RHEA-COMP:11060"/>
        <dbReference type="Rhea" id="RHEA-COMP:11605"/>
        <dbReference type="ChEBI" id="CHEBI:15378"/>
        <dbReference type="ChEBI" id="CHEBI:30013"/>
        <dbReference type="ChEBI" id="CHEBI:30616"/>
        <dbReference type="ChEBI" id="CHEBI:61977"/>
        <dbReference type="ChEBI" id="CHEBI:456216"/>
        <dbReference type="EC" id="2.7.11.22"/>
    </reaction>
</comment>
<dbReference type="GO" id="GO:0007165">
    <property type="term" value="P:signal transduction"/>
    <property type="evidence" value="ECO:0007669"/>
    <property type="project" value="TreeGrafter"/>
</dbReference>
<evidence type="ECO:0000256" key="11">
    <source>
        <dbReference type="ARBA" id="ARBA00042858"/>
    </source>
</evidence>
<dbReference type="EC" id="2.7.11.22" evidence="2"/>
<evidence type="ECO:0000256" key="5">
    <source>
        <dbReference type="ARBA" id="ARBA00022741"/>
    </source>
</evidence>
<evidence type="ECO:0000256" key="6">
    <source>
        <dbReference type="ARBA" id="ARBA00022777"/>
    </source>
</evidence>
<dbReference type="Proteomes" id="UP000198406">
    <property type="component" value="Unassembled WGS sequence"/>
</dbReference>
<comment type="caution">
    <text evidence="17">The sequence shown here is derived from an EMBL/GenBank/DDBJ whole genome shotgun (WGS) entry which is preliminary data.</text>
</comment>
<dbReference type="FunFam" id="3.30.200.20:FF:000375">
    <property type="entry name" value="Cell division related protein kinase 2"/>
    <property type="match status" value="1"/>
</dbReference>
<dbReference type="InterPro" id="IPR011009">
    <property type="entry name" value="Kinase-like_dom_sf"/>
</dbReference>
<keyword evidence="5 14" id="KW-0547">Nucleotide-binding</keyword>
<dbReference type="GO" id="GO:0005737">
    <property type="term" value="C:cytoplasm"/>
    <property type="evidence" value="ECO:0007669"/>
    <property type="project" value="TreeGrafter"/>
</dbReference>
<keyword evidence="7 14" id="KW-0067">ATP-binding</keyword>
<proteinExistence type="inferred from homology"/>
<dbReference type="GO" id="GO:0010389">
    <property type="term" value="P:regulation of G2/M transition of mitotic cell cycle"/>
    <property type="evidence" value="ECO:0007669"/>
    <property type="project" value="TreeGrafter"/>
</dbReference>
<dbReference type="PROSITE" id="PS00108">
    <property type="entry name" value="PROTEIN_KINASE_ST"/>
    <property type="match status" value="1"/>
</dbReference>
<evidence type="ECO:0000313" key="17">
    <source>
        <dbReference type="EMBL" id="GAX16582.1"/>
    </source>
</evidence>
<evidence type="ECO:0000256" key="9">
    <source>
        <dbReference type="ARBA" id="ARBA00039612"/>
    </source>
</evidence>
<keyword evidence="6 17" id="KW-0418">Kinase</keyword>
<feature type="domain" description="Protein kinase" evidence="16">
    <location>
        <begin position="8"/>
        <end position="290"/>
    </location>
</feature>
<dbReference type="GO" id="GO:0000307">
    <property type="term" value="C:cyclin-dependent protein kinase holoenzyme complex"/>
    <property type="evidence" value="ECO:0007669"/>
    <property type="project" value="TreeGrafter"/>
</dbReference>
<sequence length="298" mass="34281">MERYQKIEKPDAALGEGTYGVVYKAKDLVNNEIVALKRIRLEVEDEGIPSTALREISLLRELNHRNIVDLKDCVQEDGRLYLVFEFLDKDLKKYMESVNGLLSAAQVKSYLFQLCRGLAFCHARGVMHRDLKPQNLLVTRDGILKIADFGLARAYCPPIRPLTHEVVTLWYRPPEILLGSQAYAPPVDVWAVGTIFVEMVTKRPLFPGDSEIDQLYKIFRQLGTPTENVWRGVQTLQDWNTAFPIWYKSDFSPVVLQNLEPAGLELLEMFLAYDPKDRITVKESLHHPYFDDLNKENI</sequence>
<keyword evidence="18" id="KW-1185">Reference proteome</keyword>
<dbReference type="Gene3D" id="3.30.200.20">
    <property type="entry name" value="Phosphorylase Kinase, domain 1"/>
    <property type="match status" value="1"/>
</dbReference>
<dbReference type="AlphaFoldDB" id="A0A1Z5JRV5"/>
<protein>
    <recommendedName>
        <fullName evidence="9">Cyclin-dependent kinase 2 homolog</fullName>
        <ecNumber evidence="2">2.7.11.22</ecNumber>
    </recommendedName>
    <alternativeName>
        <fullName evidence="10">Cell division control protein 2 homolog</fullName>
    </alternativeName>
    <alternativeName>
        <fullName evidence="11">cdc2-related kinase 2</fullName>
    </alternativeName>
</protein>
<gene>
    <name evidence="17" type="ORF">FisN_7Lh311</name>
</gene>
<evidence type="ECO:0000256" key="7">
    <source>
        <dbReference type="ARBA" id="ARBA00022840"/>
    </source>
</evidence>
<name>A0A1Z5JRV5_FISSO</name>
<feature type="binding site" evidence="14">
    <location>
        <position position="37"/>
    </location>
    <ligand>
        <name>ATP</name>
        <dbReference type="ChEBI" id="CHEBI:30616"/>
    </ligand>
</feature>
<keyword evidence="3 15" id="KW-0723">Serine/threonine-protein kinase</keyword>
<dbReference type="GO" id="GO:0004693">
    <property type="term" value="F:cyclin-dependent protein serine/threonine kinase activity"/>
    <property type="evidence" value="ECO:0007669"/>
    <property type="project" value="UniProtKB-EC"/>
</dbReference>
<dbReference type="GO" id="GO:0005524">
    <property type="term" value="F:ATP binding"/>
    <property type="evidence" value="ECO:0007669"/>
    <property type="project" value="UniProtKB-UniRule"/>
</dbReference>
<evidence type="ECO:0000256" key="8">
    <source>
        <dbReference type="ARBA" id="ARBA00038543"/>
    </source>
</evidence>
<comment type="subunit">
    <text evidence="8">May form a complex composed of at least the catalytic subunit CRK2 and a cyclin.</text>
</comment>
<evidence type="ECO:0000256" key="2">
    <source>
        <dbReference type="ARBA" id="ARBA00012425"/>
    </source>
</evidence>
<evidence type="ECO:0000256" key="10">
    <source>
        <dbReference type="ARBA" id="ARBA00041902"/>
    </source>
</evidence>
<evidence type="ECO:0000256" key="3">
    <source>
        <dbReference type="ARBA" id="ARBA00022527"/>
    </source>
</evidence>
<evidence type="ECO:0000256" key="12">
    <source>
        <dbReference type="ARBA" id="ARBA00047811"/>
    </source>
</evidence>
<dbReference type="GO" id="GO:0005634">
    <property type="term" value="C:nucleus"/>
    <property type="evidence" value="ECO:0007669"/>
    <property type="project" value="TreeGrafter"/>
</dbReference>
<comment type="similarity">
    <text evidence="1">Belongs to the protein kinase superfamily. CMGC Ser/Thr protein kinase family. CDC2/CDKX subfamily.</text>
</comment>
<dbReference type="FunFam" id="1.10.510.10:FF:000706">
    <property type="entry name" value="Cyclin-dependent kinase 1"/>
    <property type="match status" value="1"/>
</dbReference>
<dbReference type="OrthoDB" id="1732493at2759"/>
<dbReference type="GO" id="GO:0106310">
    <property type="term" value="F:protein serine kinase activity"/>
    <property type="evidence" value="ECO:0007669"/>
    <property type="project" value="RHEA"/>
</dbReference>
<evidence type="ECO:0000256" key="13">
    <source>
        <dbReference type="ARBA" id="ARBA00048367"/>
    </source>
</evidence>
<dbReference type="EMBL" id="BDSP01000107">
    <property type="protein sequence ID" value="GAX16582.1"/>
    <property type="molecule type" value="Genomic_DNA"/>
</dbReference>
<evidence type="ECO:0000256" key="15">
    <source>
        <dbReference type="RuleBase" id="RU000304"/>
    </source>
</evidence>
<evidence type="ECO:0000313" key="18">
    <source>
        <dbReference type="Proteomes" id="UP000198406"/>
    </source>
</evidence>
<dbReference type="Pfam" id="PF00069">
    <property type="entry name" value="Pkinase"/>
    <property type="match status" value="1"/>
</dbReference>
<dbReference type="PANTHER" id="PTHR24056">
    <property type="entry name" value="CELL DIVISION PROTEIN KINASE"/>
    <property type="match status" value="1"/>
</dbReference>
<evidence type="ECO:0000256" key="14">
    <source>
        <dbReference type="PROSITE-ProRule" id="PRU10141"/>
    </source>
</evidence>
<evidence type="ECO:0000256" key="4">
    <source>
        <dbReference type="ARBA" id="ARBA00022679"/>
    </source>
</evidence>
<comment type="catalytic activity">
    <reaction evidence="13">
        <text>L-seryl-[protein] + ATP = O-phospho-L-seryl-[protein] + ADP + H(+)</text>
        <dbReference type="Rhea" id="RHEA:17989"/>
        <dbReference type="Rhea" id="RHEA-COMP:9863"/>
        <dbReference type="Rhea" id="RHEA-COMP:11604"/>
        <dbReference type="ChEBI" id="CHEBI:15378"/>
        <dbReference type="ChEBI" id="CHEBI:29999"/>
        <dbReference type="ChEBI" id="CHEBI:30616"/>
        <dbReference type="ChEBI" id="CHEBI:83421"/>
        <dbReference type="ChEBI" id="CHEBI:456216"/>
        <dbReference type="EC" id="2.7.11.22"/>
    </reaction>
</comment>
<dbReference type="PROSITE" id="PS00107">
    <property type="entry name" value="PROTEIN_KINASE_ATP"/>
    <property type="match status" value="1"/>
</dbReference>